<protein>
    <submittedName>
        <fullName evidence="1">Jg16576 protein</fullName>
    </submittedName>
</protein>
<dbReference type="EMBL" id="CAKXAJ010024920">
    <property type="protein sequence ID" value="CAH2232793.1"/>
    <property type="molecule type" value="Genomic_DNA"/>
</dbReference>
<accession>A0A8S4RB98</accession>
<proteinExistence type="predicted"/>
<evidence type="ECO:0000313" key="2">
    <source>
        <dbReference type="Proteomes" id="UP000838756"/>
    </source>
</evidence>
<gene>
    <name evidence="1" type="primary">jg16576</name>
    <name evidence="1" type="ORF">PAEG_LOCUS10991</name>
</gene>
<dbReference type="Proteomes" id="UP000838756">
    <property type="component" value="Unassembled WGS sequence"/>
</dbReference>
<keyword evidence="2" id="KW-1185">Reference proteome</keyword>
<dbReference type="AlphaFoldDB" id="A0A8S4RB98"/>
<comment type="caution">
    <text evidence="1">The sequence shown here is derived from an EMBL/GenBank/DDBJ whole genome shotgun (WGS) entry which is preliminary data.</text>
</comment>
<sequence length="78" mass="8390">MLSTLLALADAGAGMWTNDIKRAEWLPEWQPGTGKRSVGEPSTTLGASQLAAGFKHKTVELELPTKDQCPAVDVNRLI</sequence>
<reference evidence="1" key="1">
    <citation type="submission" date="2022-03" db="EMBL/GenBank/DDBJ databases">
        <authorList>
            <person name="Lindestad O."/>
        </authorList>
    </citation>
    <scope>NUCLEOTIDE SEQUENCE</scope>
</reference>
<organism evidence="1 2">
    <name type="scientific">Pararge aegeria aegeria</name>
    <dbReference type="NCBI Taxonomy" id="348720"/>
    <lineage>
        <taxon>Eukaryota</taxon>
        <taxon>Metazoa</taxon>
        <taxon>Ecdysozoa</taxon>
        <taxon>Arthropoda</taxon>
        <taxon>Hexapoda</taxon>
        <taxon>Insecta</taxon>
        <taxon>Pterygota</taxon>
        <taxon>Neoptera</taxon>
        <taxon>Endopterygota</taxon>
        <taxon>Lepidoptera</taxon>
        <taxon>Glossata</taxon>
        <taxon>Ditrysia</taxon>
        <taxon>Papilionoidea</taxon>
        <taxon>Nymphalidae</taxon>
        <taxon>Satyrinae</taxon>
        <taxon>Satyrini</taxon>
        <taxon>Parargina</taxon>
        <taxon>Pararge</taxon>
    </lineage>
</organism>
<name>A0A8S4RB98_9NEOP</name>
<evidence type="ECO:0000313" key="1">
    <source>
        <dbReference type="EMBL" id="CAH2232793.1"/>
    </source>
</evidence>